<name>A0A7X0C946_9ACTN</name>
<dbReference type="AlphaFoldDB" id="A0A7X0C946"/>
<reference evidence="1 2" key="1">
    <citation type="submission" date="2020-08" db="EMBL/GenBank/DDBJ databases">
        <title>Sequencing the genomes of 1000 actinobacteria strains.</title>
        <authorList>
            <person name="Klenk H.-P."/>
        </authorList>
    </citation>
    <scope>NUCLEOTIDE SEQUENCE [LARGE SCALE GENOMIC DNA]</scope>
    <source>
        <strain evidence="1 2">DSM 45913</strain>
    </source>
</reference>
<dbReference type="RefSeq" id="WP_185087379.1">
    <property type="nucleotide sequence ID" value="NZ_JACHJB010000002.1"/>
</dbReference>
<accession>A0A7X0C946</accession>
<organism evidence="1 2">
    <name type="scientific">Nonomuraea muscovyensis</name>
    <dbReference type="NCBI Taxonomy" id="1124761"/>
    <lineage>
        <taxon>Bacteria</taxon>
        <taxon>Bacillati</taxon>
        <taxon>Actinomycetota</taxon>
        <taxon>Actinomycetes</taxon>
        <taxon>Streptosporangiales</taxon>
        <taxon>Streptosporangiaceae</taxon>
        <taxon>Nonomuraea</taxon>
    </lineage>
</organism>
<dbReference type="Proteomes" id="UP000583800">
    <property type="component" value="Unassembled WGS sequence"/>
</dbReference>
<gene>
    <name evidence="1" type="ORF">FHU36_006421</name>
</gene>
<proteinExistence type="predicted"/>
<evidence type="ECO:0000313" key="2">
    <source>
        <dbReference type="Proteomes" id="UP000583800"/>
    </source>
</evidence>
<protein>
    <submittedName>
        <fullName evidence="1">Uncharacterized protein</fullName>
    </submittedName>
</protein>
<keyword evidence="2" id="KW-1185">Reference proteome</keyword>
<dbReference type="EMBL" id="JACHJB010000002">
    <property type="protein sequence ID" value="MBB6349876.1"/>
    <property type="molecule type" value="Genomic_DNA"/>
</dbReference>
<sequence>MKIITGLADRALSLVLPEDSAGAVIKCYNRPIGGYWWGRCYYNPACGSKSMKDKYACNWGPGSTFGVRTTLERRCC</sequence>
<evidence type="ECO:0000313" key="1">
    <source>
        <dbReference type="EMBL" id="MBB6349876.1"/>
    </source>
</evidence>
<comment type="caution">
    <text evidence="1">The sequence shown here is derived from an EMBL/GenBank/DDBJ whole genome shotgun (WGS) entry which is preliminary data.</text>
</comment>